<feature type="non-terminal residue" evidence="1">
    <location>
        <position position="60"/>
    </location>
</feature>
<sequence>HLERVIVWEYQRQRARPPAIGDFQRHIDRLERCYRRGSGVRFEGRPNLLARIESSFSIRL</sequence>
<evidence type="ECO:0000313" key="1">
    <source>
        <dbReference type="EMBL" id="KAI7739041.1"/>
    </source>
</evidence>
<keyword evidence="2" id="KW-1185">Reference proteome</keyword>
<dbReference type="EMBL" id="JAMZMK010008682">
    <property type="protein sequence ID" value="KAI7739041.1"/>
    <property type="molecule type" value="Genomic_DNA"/>
</dbReference>
<comment type="caution">
    <text evidence="1">The sequence shown here is derived from an EMBL/GenBank/DDBJ whole genome shotgun (WGS) entry which is preliminary data.</text>
</comment>
<reference evidence="1" key="1">
    <citation type="submission" date="2022-06" db="EMBL/GenBank/DDBJ databases">
        <title>Uncovering the hologenomic basis of an extraordinary plant invasion.</title>
        <authorList>
            <person name="Bieker V.C."/>
            <person name="Martin M.D."/>
            <person name="Gilbert T."/>
            <person name="Hodgins K."/>
            <person name="Battlay P."/>
            <person name="Petersen B."/>
            <person name="Wilson J."/>
        </authorList>
    </citation>
    <scope>NUCLEOTIDE SEQUENCE</scope>
    <source>
        <strain evidence="1">AA19_3_7</strain>
        <tissue evidence="1">Leaf</tissue>
    </source>
</reference>
<proteinExistence type="predicted"/>
<name>A0AAD5CEJ0_AMBAR</name>
<dbReference type="AlphaFoldDB" id="A0AAD5CEJ0"/>
<dbReference type="Proteomes" id="UP001206925">
    <property type="component" value="Unassembled WGS sequence"/>
</dbReference>
<gene>
    <name evidence="1" type="ORF">M8C21_033211</name>
</gene>
<organism evidence="1 2">
    <name type="scientific">Ambrosia artemisiifolia</name>
    <name type="common">Common ragweed</name>
    <dbReference type="NCBI Taxonomy" id="4212"/>
    <lineage>
        <taxon>Eukaryota</taxon>
        <taxon>Viridiplantae</taxon>
        <taxon>Streptophyta</taxon>
        <taxon>Embryophyta</taxon>
        <taxon>Tracheophyta</taxon>
        <taxon>Spermatophyta</taxon>
        <taxon>Magnoliopsida</taxon>
        <taxon>eudicotyledons</taxon>
        <taxon>Gunneridae</taxon>
        <taxon>Pentapetalae</taxon>
        <taxon>asterids</taxon>
        <taxon>campanulids</taxon>
        <taxon>Asterales</taxon>
        <taxon>Asteraceae</taxon>
        <taxon>Asteroideae</taxon>
        <taxon>Heliantheae alliance</taxon>
        <taxon>Heliantheae</taxon>
        <taxon>Ambrosia</taxon>
    </lineage>
</organism>
<feature type="non-terminal residue" evidence="1">
    <location>
        <position position="1"/>
    </location>
</feature>
<accession>A0AAD5CEJ0</accession>
<protein>
    <submittedName>
        <fullName evidence="1">Uncharacterized protein</fullName>
    </submittedName>
</protein>
<evidence type="ECO:0000313" key="2">
    <source>
        <dbReference type="Proteomes" id="UP001206925"/>
    </source>
</evidence>